<dbReference type="GO" id="GO:0005829">
    <property type="term" value="C:cytosol"/>
    <property type="evidence" value="ECO:0007669"/>
    <property type="project" value="TreeGrafter"/>
</dbReference>
<dbReference type="Pfam" id="PF00126">
    <property type="entry name" value="HTH_1"/>
    <property type="match status" value="1"/>
</dbReference>
<dbReference type="SUPFAM" id="SSF46785">
    <property type="entry name" value="Winged helix' DNA-binding domain"/>
    <property type="match status" value="1"/>
</dbReference>
<keyword evidence="4" id="KW-0804">Transcription</keyword>
<evidence type="ECO:0000256" key="2">
    <source>
        <dbReference type="ARBA" id="ARBA00023015"/>
    </source>
</evidence>
<dbReference type="PRINTS" id="PR00039">
    <property type="entry name" value="HTHLYSR"/>
</dbReference>
<accession>A0A1M7DY33</accession>
<dbReference type="PROSITE" id="PS50931">
    <property type="entry name" value="HTH_LYSR"/>
    <property type="match status" value="1"/>
</dbReference>
<evidence type="ECO:0000256" key="3">
    <source>
        <dbReference type="ARBA" id="ARBA00023125"/>
    </source>
</evidence>
<comment type="similarity">
    <text evidence="1">Belongs to the LysR transcriptional regulatory family.</text>
</comment>
<dbReference type="Proteomes" id="UP000184280">
    <property type="component" value="Unassembled WGS sequence"/>
</dbReference>
<dbReference type="FunFam" id="1.10.10.10:FF:000001">
    <property type="entry name" value="LysR family transcriptional regulator"/>
    <property type="match status" value="1"/>
</dbReference>
<evidence type="ECO:0000313" key="7">
    <source>
        <dbReference type="Proteomes" id="UP000184280"/>
    </source>
</evidence>
<evidence type="ECO:0000256" key="4">
    <source>
        <dbReference type="ARBA" id="ARBA00023163"/>
    </source>
</evidence>
<gene>
    <name evidence="6" type="ORF">SAMN04488494_0886</name>
</gene>
<dbReference type="Pfam" id="PF03466">
    <property type="entry name" value="LysR_substrate"/>
    <property type="match status" value="1"/>
</dbReference>
<dbReference type="GO" id="GO:0003700">
    <property type="term" value="F:DNA-binding transcription factor activity"/>
    <property type="evidence" value="ECO:0007669"/>
    <property type="project" value="InterPro"/>
</dbReference>
<dbReference type="Gene3D" id="1.10.10.10">
    <property type="entry name" value="Winged helix-like DNA-binding domain superfamily/Winged helix DNA-binding domain"/>
    <property type="match status" value="1"/>
</dbReference>
<dbReference type="InterPro" id="IPR005119">
    <property type="entry name" value="LysR_subst-bd"/>
</dbReference>
<dbReference type="SUPFAM" id="SSF53850">
    <property type="entry name" value="Periplasmic binding protein-like II"/>
    <property type="match status" value="1"/>
</dbReference>
<dbReference type="RefSeq" id="WP_033150067.1">
    <property type="nucleotide sequence ID" value="NZ_FOLF01000002.1"/>
</dbReference>
<evidence type="ECO:0000259" key="5">
    <source>
        <dbReference type="PROSITE" id="PS50931"/>
    </source>
</evidence>
<dbReference type="PANTHER" id="PTHR30419">
    <property type="entry name" value="HTH-TYPE TRANSCRIPTIONAL REGULATOR YBHD"/>
    <property type="match status" value="1"/>
</dbReference>
<proteinExistence type="inferred from homology"/>
<protein>
    <submittedName>
        <fullName evidence="6">LysR family transcriptional regulator, cyn operon transcriptional activator</fullName>
    </submittedName>
</protein>
<dbReference type="Gene3D" id="3.40.190.290">
    <property type="match status" value="1"/>
</dbReference>
<dbReference type="GO" id="GO:0003677">
    <property type="term" value="F:DNA binding"/>
    <property type="evidence" value="ECO:0007669"/>
    <property type="project" value="UniProtKB-KW"/>
</dbReference>
<evidence type="ECO:0000256" key="1">
    <source>
        <dbReference type="ARBA" id="ARBA00009437"/>
    </source>
</evidence>
<sequence>MEIRQLRYFLRVAETLNFSQAARELFITQSTLSQQILHLEQELNQQLFVRNSHEVMLTEAGEILLPMARESIHMVDNCVLRLQELKQLLTGELNIGVTFSFSSIMAETMTDFMRQHPKVKLSVCYSSMEDLIERLLRHELDLVLAFKPNEADPRIESRLLFNTRLAAVVNHEHPLAGEKSMTLEDLQRYPLVLPTKGLQARNAFDRMTAHSGLEYNLKAEINNVNLIFKFMYKTKYVTVLSEASVIDEDGLTAIPIIAEGNVMEGCIHTLKNGYQKAAAREFIRMVNESIAIWKTMAL</sequence>
<dbReference type="InterPro" id="IPR000847">
    <property type="entry name" value="LysR_HTH_N"/>
</dbReference>
<dbReference type="InterPro" id="IPR036390">
    <property type="entry name" value="WH_DNA-bd_sf"/>
</dbReference>
<dbReference type="InterPro" id="IPR036388">
    <property type="entry name" value="WH-like_DNA-bd_sf"/>
</dbReference>
<dbReference type="PANTHER" id="PTHR30419:SF8">
    <property type="entry name" value="NITROGEN ASSIMILATION TRANSCRIPTIONAL ACTIVATOR-RELATED"/>
    <property type="match status" value="1"/>
</dbReference>
<keyword evidence="3" id="KW-0238">DNA-binding</keyword>
<keyword evidence="2" id="KW-0805">Transcription regulation</keyword>
<reference evidence="6 7" key="1">
    <citation type="submission" date="2016-11" db="EMBL/GenBank/DDBJ databases">
        <authorList>
            <person name="Jaros S."/>
            <person name="Januszkiewicz K."/>
            <person name="Wedrychowicz H."/>
        </authorList>
    </citation>
    <scope>NUCLEOTIDE SEQUENCE [LARGE SCALE GENOMIC DNA]</scope>
    <source>
        <strain evidence="6 7">BPI-34</strain>
    </source>
</reference>
<name>A0A1M7DY33_XYLRU</name>
<dbReference type="AlphaFoldDB" id="A0A1M7DY33"/>
<feature type="domain" description="HTH lysR-type" evidence="5">
    <location>
        <begin position="1"/>
        <end position="58"/>
    </location>
</feature>
<evidence type="ECO:0000313" key="6">
    <source>
        <dbReference type="EMBL" id="SHL84357.1"/>
    </source>
</evidence>
<dbReference type="InterPro" id="IPR050950">
    <property type="entry name" value="HTH-type_LysR_regulators"/>
</dbReference>
<dbReference type="CDD" id="cd05466">
    <property type="entry name" value="PBP2_LTTR_substrate"/>
    <property type="match status" value="1"/>
</dbReference>
<dbReference type="EMBL" id="FRCJ01000001">
    <property type="protein sequence ID" value="SHL84357.1"/>
    <property type="molecule type" value="Genomic_DNA"/>
</dbReference>
<organism evidence="6 7">
    <name type="scientific">Xylanibacter ruminicola</name>
    <name type="common">Prevotella ruminicola</name>
    <dbReference type="NCBI Taxonomy" id="839"/>
    <lineage>
        <taxon>Bacteria</taxon>
        <taxon>Pseudomonadati</taxon>
        <taxon>Bacteroidota</taxon>
        <taxon>Bacteroidia</taxon>
        <taxon>Bacteroidales</taxon>
        <taxon>Prevotellaceae</taxon>
        <taxon>Xylanibacter</taxon>
    </lineage>
</organism>
<dbReference type="OrthoDB" id="9803735at2"/>